<dbReference type="GO" id="GO:0005737">
    <property type="term" value="C:cytoplasm"/>
    <property type="evidence" value="ECO:0007669"/>
    <property type="project" value="UniProtKB-SubCell"/>
</dbReference>
<evidence type="ECO:0000256" key="5">
    <source>
        <dbReference type="ARBA" id="ARBA00023098"/>
    </source>
</evidence>
<keyword evidence="2 8" id="KW-0963">Cytoplasm</keyword>
<comment type="function">
    <text evidence="7 8">Involved in unsaturated fatty acids biosynthesis. Catalyzes the dehydration of short chain beta-hydroxyacyl-ACPs and long chain saturated and unsaturated beta-hydroxyacyl-ACPs.</text>
</comment>
<dbReference type="GO" id="GO:0009245">
    <property type="term" value="P:lipid A biosynthetic process"/>
    <property type="evidence" value="ECO:0007669"/>
    <property type="project" value="UniProtKB-UniRule"/>
</dbReference>
<dbReference type="Proteomes" id="UP000235731">
    <property type="component" value="Unassembled WGS sequence"/>
</dbReference>
<dbReference type="PANTHER" id="PTHR30272">
    <property type="entry name" value="3-HYDROXYACYL-[ACYL-CARRIER-PROTEIN] DEHYDRATASE"/>
    <property type="match status" value="1"/>
</dbReference>
<dbReference type="FunFam" id="3.10.129.10:FF:000001">
    <property type="entry name" value="3-hydroxyacyl-[acyl-carrier-protein] dehydratase FabZ"/>
    <property type="match status" value="1"/>
</dbReference>
<proteinExistence type="inferred from homology"/>
<evidence type="ECO:0000256" key="4">
    <source>
        <dbReference type="ARBA" id="ARBA00022556"/>
    </source>
</evidence>
<evidence type="ECO:0000313" key="10">
    <source>
        <dbReference type="Proteomes" id="UP000235731"/>
    </source>
</evidence>
<evidence type="ECO:0000256" key="3">
    <source>
        <dbReference type="ARBA" id="ARBA00022516"/>
    </source>
</evidence>
<dbReference type="AlphaFoldDB" id="A0A2N7PJ78"/>
<dbReference type="EMBL" id="PNIE01000063">
    <property type="protein sequence ID" value="PMP62485.1"/>
    <property type="molecule type" value="Genomic_DNA"/>
</dbReference>
<dbReference type="NCBIfam" id="TIGR01750">
    <property type="entry name" value="fabZ"/>
    <property type="match status" value="1"/>
</dbReference>
<dbReference type="HAMAP" id="MF_00406">
    <property type="entry name" value="FabZ"/>
    <property type="match status" value="1"/>
</dbReference>
<keyword evidence="3 8" id="KW-0444">Lipid biosynthesis</keyword>
<dbReference type="InterPro" id="IPR013114">
    <property type="entry name" value="FabA_FabZ"/>
</dbReference>
<evidence type="ECO:0000256" key="1">
    <source>
        <dbReference type="ARBA" id="ARBA00004496"/>
    </source>
</evidence>
<feature type="active site" evidence="8">
    <location>
        <position position="54"/>
    </location>
</feature>
<dbReference type="GO" id="GO:0016020">
    <property type="term" value="C:membrane"/>
    <property type="evidence" value="ECO:0007669"/>
    <property type="project" value="GOC"/>
</dbReference>
<comment type="similarity">
    <text evidence="8">Belongs to the thioester dehydratase family. FabZ subfamily.</text>
</comment>
<dbReference type="InterPro" id="IPR029069">
    <property type="entry name" value="HotDog_dom_sf"/>
</dbReference>
<reference evidence="9 10" key="1">
    <citation type="submission" date="2018-01" db="EMBL/GenBank/DDBJ databases">
        <title>Metagenomic assembled genomes from two thermal pools in the Uzon Caldera, Kamchatka, Russia.</title>
        <authorList>
            <person name="Wilkins L."/>
            <person name="Ettinger C."/>
        </authorList>
    </citation>
    <scope>NUCLEOTIDE SEQUENCE [LARGE SCALE GENOMIC DNA]</scope>
    <source>
        <strain evidence="9">ZAV-15</strain>
    </source>
</reference>
<keyword evidence="5 8" id="KW-0443">Lipid metabolism</keyword>
<sequence length="152" mass="17486">MEEKRELSLKEVMELLPHRYPFLMIDRVVELDPEREYIKAIKQVSINEPYFQGHFPGKPIMPGVLIIEAMAQTGAVYLKKVFPECREKLFVLAGLENVRFKSPVYPGDTIVIEAEKFKRKGHIIRTMVTAKVEERVVAQAEIIAAMIEAKDE</sequence>
<name>A0A2N7PJ78_9BACT</name>
<dbReference type="Gene3D" id="3.10.129.10">
    <property type="entry name" value="Hotdog Thioesterase"/>
    <property type="match status" value="1"/>
</dbReference>
<dbReference type="EC" id="4.2.1.59" evidence="8"/>
<dbReference type="PANTHER" id="PTHR30272:SF1">
    <property type="entry name" value="3-HYDROXYACYL-[ACYL-CARRIER-PROTEIN] DEHYDRATASE"/>
    <property type="match status" value="1"/>
</dbReference>
<dbReference type="SUPFAM" id="SSF54637">
    <property type="entry name" value="Thioesterase/thiol ester dehydrase-isomerase"/>
    <property type="match status" value="1"/>
</dbReference>
<organism evidence="9 10">
    <name type="scientific">Caldimicrobium thiodismutans</name>
    <dbReference type="NCBI Taxonomy" id="1653476"/>
    <lineage>
        <taxon>Bacteria</taxon>
        <taxon>Pseudomonadati</taxon>
        <taxon>Thermodesulfobacteriota</taxon>
        <taxon>Thermodesulfobacteria</taxon>
        <taxon>Thermodesulfobacteriales</taxon>
        <taxon>Thermodesulfobacteriaceae</taxon>
        <taxon>Caldimicrobium</taxon>
    </lineage>
</organism>
<dbReference type="GO" id="GO:0006633">
    <property type="term" value="P:fatty acid biosynthetic process"/>
    <property type="evidence" value="ECO:0007669"/>
    <property type="project" value="UniProtKB-UniRule"/>
</dbReference>
<evidence type="ECO:0000256" key="7">
    <source>
        <dbReference type="ARBA" id="ARBA00025049"/>
    </source>
</evidence>
<evidence type="ECO:0000313" key="9">
    <source>
        <dbReference type="EMBL" id="PMP62485.1"/>
    </source>
</evidence>
<dbReference type="NCBIfam" id="NF000582">
    <property type="entry name" value="PRK00006.1"/>
    <property type="match status" value="1"/>
</dbReference>
<dbReference type="GO" id="GO:0019171">
    <property type="term" value="F:(3R)-hydroxyacyl-[acyl-carrier-protein] dehydratase activity"/>
    <property type="evidence" value="ECO:0007669"/>
    <property type="project" value="UniProtKB-EC"/>
</dbReference>
<comment type="subcellular location">
    <subcellularLocation>
        <location evidence="1 8">Cytoplasm</location>
    </subcellularLocation>
</comment>
<dbReference type="Pfam" id="PF07977">
    <property type="entry name" value="FabA"/>
    <property type="match status" value="1"/>
</dbReference>
<comment type="catalytic activity">
    <reaction evidence="8">
        <text>a (3R)-hydroxyacyl-[ACP] = a (2E)-enoyl-[ACP] + H2O</text>
        <dbReference type="Rhea" id="RHEA:13097"/>
        <dbReference type="Rhea" id="RHEA-COMP:9925"/>
        <dbReference type="Rhea" id="RHEA-COMP:9945"/>
        <dbReference type="ChEBI" id="CHEBI:15377"/>
        <dbReference type="ChEBI" id="CHEBI:78784"/>
        <dbReference type="ChEBI" id="CHEBI:78827"/>
        <dbReference type="EC" id="4.2.1.59"/>
    </reaction>
</comment>
<comment type="caution">
    <text evidence="9">The sequence shown here is derived from an EMBL/GenBank/DDBJ whole genome shotgun (WGS) entry which is preliminary data.</text>
</comment>
<dbReference type="CDD" id="cd01288">
    <property type="entry name" value="FabZ"/>
    <property type="match status" value="1"/>
</dbReference>
<keyword evidence="4 8" id="KW-0441">Lipid A biosynthesis</keyword>
<evidence type="ECO:0000256" key="6">
    <source>
        <dbReference type="ARBA" id="ARBA00023239"/>
    </source>
</evidence>
<evidence type="ECO:0000256" key="8">
    <source>
        <dbReference type="HAMAP-Rule" id="MF_00406"/>
    </source>
</evidence>
<protein>
    <recommendedName>
        <fullName evidence="8">3-hydroxyacyl-[acyl-carrier-protein] dehydratase FabZ</fullName>
        <ecNumber evidence="8">4.2.1.59</ecNumber>
    </recommendedName>
    <alternativeName>
        <fullName evidence="8">(3R)-hydroxymyristoyl-[acyl-carrier-protein] dehydratase</fullName>
        <shortName evidence="8">(3R)-hydroxymyristoyl-ACP dehydrase</shortName>
    </alternativeName>
    <alternativeName>
        <fullName evidence="8">Beta-hydroxyacyl-ACP dehydratase</fullName>
    </alternativeName>
</protein>
<dbReference type="InterPro" id="IPR010084">
    <property type="entry name" value="FabZ"/>
</dbReference>
<keyword evidence="6 8" id="KW-0456">Lyase</keyword>
<accession>A0A2N7PJ78</accession>
<gene>
    <name evidence="8 9" type="primary">fabZ</name>
    <name evidence="9" type="ORF">C0197_04535</name>
</gene>
<evidence type="ECO:0000256" key="2">
    <source>
        <dbReference type="ARBA" id="ARBA00022490"/>
    </source>
</evidence>